<dbReference type="RefSeq" id="WP_173805129.1">
    <property type="nucleotide sequence ID" value="NZ_JABSNM010000007.1"/>
</dbReference>
<sequence>MPPADAWPIDLMEAPDEALRQAIARPLIDFNTAAAGPSGHRTLALGVRDAAGRVQGGLWGATAHGWLYTQMLAVPAAARGQGLGRRLMLAAEAEARRRGCRHAWVDTQFGARGFYERLGYVAFGELPDYPPGFVRTFLRKTLTP</sequence>
<gene>
    <name evidence="4" type="ORF">HNQ01_001888</name>
</gene>
<name>A0ABX2G4G5_9BURK</name>
<dbReference type="InterPro" id="IPR000182">
    <property type="entry name" value="GNAT_dom"/>
</dbReference>
<protein>
    <submittedName>
        <fullName evidence="4">GNAT superfamily N-acetyltransferase</fullName>
    </submittedName>
</protein>
<evidence type="ECO:0000313" key="5">
    <source>
        <dbReference type="Proteomes" id="UP001516061"/>
    </source>
</evidence>
<dbReference type="Pfam" id="PF00583">
    <property type="entry name" value="Acetyltransf_1"/>
    <property type="match status" value="1"/>
</dbReference>
<keyword evidence="2" id="KW-0012">Acyltransferase</keyword>
<dbReference type="InterPro" id="IPR050832">
    <property type="entry name" value="Bact_Acetyltransf"/>
</dbReference>
<dbReference type="SUPFAM" id="SSF55729">
    <property type="entry name" value="Acyl-CoA N-acyltransferases (Nat)"/>
    <property type="match status" value="1"/>
</dbReference>
<dbReference type="Gene3D" id="3.40.630.30">
    <property type="match status" value="1"/>
</dbReference>
<keyword evidence="5" id="KW-1185">Reference proteome</keyword>
<dbReference type="PANTHER" id="PTHR43877:SF2">
    <property type="entry name" value="AMINOALKYLPHOSPHONATE N-ACETYLTRANSFERASE-RELATED"/>
    <property type="match status" value="1"/>
</dbReference>
<keyword evidence="1" id="KW-0808">Transferase</keyword>
<dbReference type="PROSITE" id="PS51186">
    <property type="entry name" value="GNAT"/>
    <property type="match status" value="1"/>
</dbReference>
<accession>A0ABX2G4G5</accession>
<dbReference type="Proteomes" id="UP001516061">
    <property type="component" value="Unassembled WGS sequence"/>
</dbReference>
<proteinExistence type="predicted"/>
<dbReference type="CDD" id="cd04301">
    <property type="entry name" value="NAT_SF"/>
    <property type="match status" value="1"/>
</dbReference>
<evidence type="ECO:0000313" key="4">
    <source>
        <dbReference type="EMBL" id="NRT56152.1"/>
    </source>
</evidence>
<evidence type="ECO:0000259" key="3">
    <source>
        <dbReference type="PROSITE" id="PS51186"/>
    </source>
</evidence>
<organism evidence="4 5">
    <name type="scientific">Sphaerotilus uruguayifluvii</name>
    <dbReference type="NCBI Taxonomy" id="2735897"/>
    <lineage>
        <taxon>Bacteria</taxon>
        <taxon>Pseudomonadati</taxon>
        <taxon>Pseudomonadota</taxon>
        <taxon>Betaproteobacteria</taxon>
        <taxon>Burkholderiales</taxon>
        <taxon>Sphaerotilaceae</taxon>
        <taxon>Sphaerotilus</taxon>
    </lineage>
</organism>
<evidence type="ECO:0000256" key="2">
    <source>
        <dbReference type="ARBA" id="ARBA00023315"/>
    </source>
</evidence>
<dbReference type="InterPro" id="IPR016181">
    <property type="entry name" value="Acyl_CoA_acyltransferase"/>
</dbReference>
<feature type="domain" description="N-acetyltransferase" evidence="3">
    <location>
        <begin position="1"/>
        <end position="143"/>
    </location>
</feature>
<dbReference type="EMBL" id="JABSNM010000007">
    <property type="protein sequence ID" value="NRT56152.1"/>
    <property type="molecule type" value="Genomic_DNA"/>
</dbReference>
<dbReference type="PANTHER" id="PTHR43877">
    <property type="entry name" value="AMINOALKYLPHOSPHONATE N-ACETYLTRANSFERASE-RELATED-RELATED"/>
    <property type="match status" value="1"/>
</dbReference>
<comment type="caution">
    <text evidence="4">The sequence shown here is derived from an EMBL/GenBank/DDBJ whole genome shotgun (WGS) entry which is preliminary data.</text>
</comment>
<evidence type="ECO:0000256" key="1">
    <source>
        <dbReference type="ARBA" id="ARBA00022679"/>
    </source>
</evidence>
<reference evidence="4 5" key="1">
    <citation type="submission" date="2020-05" db="EMBL/GenBank/DDBJ databases">
        <title>Genomic Encyclopedia of Type Strains, Phase IV (KMG-V): Genome sequencing to study the core and pangenomes of soil and plant-associated prokaryotes.</title>
        <authorList>
            <person name="Whitman W."/>
        </authorList>
    </citation>
    <scope>NUCLEOTIDE SEQUENCE [LARGE SCALE GENOMIC DNA]</scope>
    <source>
        <strain evidence="4 5">C29</strain>
    </source>
</reference>